<keyword evidence="2" id="KW-1185">Reference proteome</keyword>
<dbReference type="PANTHER" id="PTHR35394">
    <property type="entry name" value="DUF3176 DOMAIN-CONTAINING PROTEIN"/>
    <property type="match status" value="1"/>
</dbReference>
<dbReference type="EMBL" id="SKBN01000268">
    <property type="protein sequence ID" value="TGJ79697.1"/>
    <property type="molecule type" value="Genomic_DNA"/>
</dbReference>
<dbReference type="PANTHER" id="PTHR35394:SF5">
    <property type="entry name" value="DUF3176 DOMAIN-CONTAINING PROTEIN"/>
    <property type="match status" value="1"/>
</dbReference>
<dbReference type="STRING" id="37992.A0A4Z0Y9Q7"/>
<dbReference type="OrthoDB" id="5376804at2759"/>
<evidence type="ECO:0000313" key="1">
    <source>
        <dbReference type="EMBL" id="TGJ79697.1"/>
    </source>
</evidence>
<protein>
    <submittedName>
        <fullName evidence="1">Uncharacterized protein</fullName>
    </submittedName>
</protein>
<sequence length="361" mass="40740">MTNMLKRQVFNTTSEYLQLPPEEDEPQRIHIGYKLGSIDLTNTIDSIGGEPSSGCMIGTEHAYPEATLSYKGLGTMLYSVQIIRSDKTFEEGATTWPQTKVTATECALQFCVNAYNTVVDNGRLSESVTASWSTLDPASYQPYGISEDEIVYWNNQGRDTFIYAPDYLRTDLEIFIPEDDRANYNISGDRRFGLTQNAIQELGQAFHDHAEWQNHFEYPQTVGTKANREEILYRSENLTATFQSVAESITSFLRDNSNLTQDGLAQEWSIYAQVNWPLLMAPLLTNLLGLLFCALCMLQTRNLKLDPWKTDMIATLAHSLDMKTRDQLRDASLRGSLSKMAGDVNVRFVDGVDGLEMRKAD</sequence>
<evidence type="ECO:0000313" key="2">
    <source>
        <dbReference type="Proteomes" id="UP000297716"/>
    </source>
</evidence>
<name>A0A4Z0Y9Q7_9PEZI</name>
<organism evidence="1 2">
    <name type="scientific">Xylaria hypoxylon</name>
    <dbReference type="NCBI Taxonomy" id="37992"/>
    <lineage>
        <taxon>Eukaryota</taxon>
        <taxon>Fungi</taxon>
        <taxon>Dikarya</taxon>
        <taxon>Ascomycota</taxon>
        <taxon>Pezizomycotina</taxon>
        <taxon>Sordariomycetes</taxon>
        <taxon>Xylariomycetidae</taxon>
        <taxon>Xylariales</taxon>
        <taxon>Xylariaceae</taxon>
        <taxon>Xylaria</taxon>
    </lineage>
</organism>
<reference evidence="1 2" key="1">
    <citation type="submission" date="2019-03" db="EMBL/GenBank/DDBJ databases">
        <title>Draft genome sequence of Xylaria hypoxylon DSM 108379, a ubiquitous saprotrophic-parasitic fungi on hardwood.</title>
        <authorList>
            <person name="Buettner E."/>
            <person name="Leonhardt S."/>
            <person name="Gebauer A.M."/>
            <person name="Liers C."/>
            <person name="Hofrichter M."/>
            <person name="Kellner H."/>
        </authorList>
    </citation>
    <scope>NUCLEOTIDE SEQUENCE [LARGE SCALE GENOMIC DNA]</scope>
    <source>
        <strain evidence="1 2">DSM 108379</strain>
    </source>
</reference>
<gene>
    <name evidence="1" type="ORF">E0Z10_g9068</name>
</gene>
<dbReference type="AlphaFoldDB" id="A0A4Z0Y9Q7"/>
<proteinExistence type="predicted"/>
<dbReference type="Proteomes" id="UP000297716">
    <property type="component" value="Unassembled WGS sequence"/>
</dbReference>
<accession>A0A4Z0Y9Q7</accession>
<comment type="caution">
    <text evidence="1">The sequence shown here is derived from an EMBL/GenBank/DDBJ whole genome shotgun (WGS) entry which is preliminary data.</text>
</comment>